<gene>
    <name evidence="3" type="primary">sec1_2</name>
    <name evidence="3" type="ORF">IWQ60_009455</name>
</gene>
<dbReference type="InterPro" id="IPR001619">
    <property type="entry name" value="Sec1-like"/>
</dbReference>
<dbReference type="PANTHER" id="PTHR11679">
    <property type="entry name" value="VESICLE PROTEIN SORTING-ASSOCIATED"/>
    <property type="match status" value="1"/>
</dbReference>
<organism evidence="3 4">
    <name type="scientific">Tieghemiomyces parasiticus</name>
    <dbReference type="NCBI Taxonomy" id="78921"/>
    <lineage>
        <taxon>Eukaryota</taxon>
        <taxon>Fungi</taxon>
        <taxon>Fungi incertae sedis</taxon>
        <taxon>Zoopagomycota</taxon>
        <taxon>Kickxellomycotina</taxon>
        <taxon>Dimargaritomycetes</taxon>
        <taxon>Dimargaritales</taxon>
        <taxon>Dimargaritaceae</taxon>
        <taxon>Tieghemiomyces</taxon>
    </lineage>
</organism>
<dbReference type="Pfam" id="PF00995">
    <property type="entry name" value="Sec1"/>
    <property type="match status" value="1"/>
</dbReference>
<keyword evidence="4" id="KW-1185">Reference proteome</keyword>
<dbReference type="InterPro" id="IPR043154">
    <property type="entry name" value="Sec-1-like_dom1"/>
</dbReference>
<sequence length="935" mass="102272">MRLTAPPATAFVVEPLPFPEILGAIKKADGTSYAPKVIAVDDRSLSLLNSCVSNSEICTGGISAIVHVNEPARPAPGSEVIYFVTPNQQVVNRICQDFSPRGKPASKGAPSPSGLPYVACHILFTYELDDGLFRQLTATIPTNSLKTLSELYVNFRVFEPLVFRTESSPQTFYNLFSPQVPERAPTEMEHMARQMVSLCASMHISPLIRYHQPDVEFNTCTLSRQLAMLFQLEFDKFLANHGDFEKTTDGQTVFLILDRTVDLFTPFLHEFTYQAMANDLLDIQNGRVYKYEAETGQGKVEKEAVLDERDVLWMECRHKHIVDVKEILDKRQAELEKQNQFMTKKSEKTSVSHLRTVVGSMREYEKELGMFTAHHTMIHDCFVKFGQDRLPDLANLEQILVTGKTAEGEVMRNLEMEMFPLLDDPSISAMDKLRLLLLHFTAKNGQISSLDRQKLLQIANLGAKHRAAVENLTALGFQFDKAPPPSEQPAEDNLFGRLKQSFRARTAAANPQDEEAYNLSRYVPRLKKVIEEQLSGQLDSAEYPLVKPPRDQRAMQSAVPRKSLRTVKATWATPSTPGVATGTAGAGMGGSDMRRLPSQSTASGGRVVVFVVGGITYSEMRSVYELSSAFGWDVFLGSTHVFTPREFLHELSRLGEQSTQAIAPTGGGTPQSATATAGPPPSTPTSRKGFFASRFGHSLTKGRDPSAPPTRADQPAASPAPSTHSLPPHLNHDRRQPAPPAMNRYASSPDVNQSSPSSAPSIRTAAQRSPMSARLPPSSNDYRRGPASGSSSERGSSTSLNQNFGRMNVRDDLAGHGGADPAYQSYQSTYSSNGGSGRSDGRGYHAKVGQTPAAPHESPSPYAGRQASPARPQHHQQPSSSTTSLYRTLPAATTPNSSSPSAPSRHTPADAASLRSNHPVPSIGNKKSGFLNRFR</sequence>
<evidence type="ECO:0000256" key="2">
    <source>
        <dbReference type="SAM" id="MobiDB-lite"/>
    </source>
</evidence>
<reference evidence="3" key="1">
    <citation type="submission" date="2022-07" db="EMBL/GenBank/DDBJ databases">
        <title>Phylogenomic reconstructions and comparative analyses of Kickxellomycotina fungi.</title>
        <authorList>
            <person name="Reynolds N.K."/>
            <person name="Stajich J.E."/>
            <person name="Barry K."/>
            <person name="Grigoriev I.V."/>
            <person name="Crous P."/>
            <person name="Smith M.E."/>
        </authorList>
    </citation>
    <scope>NUCLEOTIDE SEQUENCE</scope>
    <source>
        <strain evidence="3">RSA 861</strain>
    </source>
</reference>
<feature type="compositionally biased region" description="Low complexity" evidence="2">
    <location>
        <begin position="785"/>
        <end position="799"/>
    </location>
</feature>
<dbReference type="AlphaFoldDB" id="A0A9W7ZXL9"/>
<feature type="compositionally biased region" description="Low complexity" evidence="2">
    <location>
        <begin position="573"/>
        <end position="583"/>
    </location>
</feature>
<feature type="region of interest" description="Disordered" evidence="2">
    <location>
        <begin position="573"/>
        <end position="599"/>
    </location>
</feature>
<dbReference type="GO" id="GO:0016192">
    <property type="term" value="P:vesicle-mediated transport"/>
    <property type="evidence" value="ECO:0007669"/>
    <property type="project" value="InterPro"/>
</dbReference>
<dbReference type="InterPro" id="IPR036045">
    <property type="entry name" value="Sec1-like_sf"/>
</dbReference>
<accession>A0A9W7ZXL9</accession>
<dbReference type="InterPro" id="IPR027482">
    <property type="entry name" value="Sec1-like_dom2"/>
</dbReference>
<protein>
    <submittedName>
        <fullName evidence="3">Syntaxin binding protein 1</fullName>
    </submittedName>
</protein>
<dbReference type="Proteomes" id="UP001150569">
    <property type="component" value="Unassembled WGS sequence"/>
</dbReference>
<feature type="compositionally biased region" description="Polar residues" evidence="2">
    <location>
        <begin position="759"/>
        <end position="770"/>
    </location>
</feature>
<dbReference type="Gene3D" id="3.40.50.2060">
    <property type="match status" value="1"/>
</dbReference>
<evidence type="ECO:0000313" key="4">
    <source>
        <dbReference type="Proteomes" id="UP001150569"/>
    </source>
</evidence>
<dbReference type="EMBL" id="JANBPT010000792">
    <property type="protein sequence ID" value="KAJ1912889.1"/>
    <property type="molecule type" value="Genomic_DNA"/>
</dbReference>
<feature type="compositionally biased region" description="Low complexity" evidence="2">
    <location>
        <begin position="747"/>
        <end position="758"/>
    </location>
</feature>
<comment type="similarity">
    <text evidence="1">Belongs to the STXBP/unc-18/SEC1 family.</text>
</comment>
<feature type="compositionally biased region" description="Low complexity" evidence="2">
    <location>
        <begin position="866"/>
        <end position="906"/>
    </location>
</feature>
<dbReference type="SUPFAM" id="SSF56815">
    <property type="entry name" value="Sec1/munc18-like (SM) proteins"/>
    <property type="match status" value="1"/>
</dbReference>
<dbReference type="Gene3D" id="3.90.830.10">
    <property type="entry name" value="Syntaxin Binding Protein 1, Chain A, domain 2"/>
    <property type="match status" value="1"/>
</dbReference>
<evidence type="ECO:0000313" key="3">
    <source>
        <dbReference type="EMBL" id="KAJ1912889.1"/>
    </source>
</evidence>
<feature type="region of interest" description="Disordered" evidence="2">
    <location>
        <begin position="660"/>
        <end position="935"/>
    </location>
</feature>
<dbReference type="Gene3D" id="3.40.50.1910">
    <property type="match status" value="1"/>
</dbReference>
<comment type="caution">
    <text evidence="3">The sequence shown here is derived from an EMBL/GenBank/DDBJ whole genome shotgun (WGS) entry which is preliminary data.</text>
</comment>
<evidence type="ECO:0000256" key="1">
    <source>
        <dbReference type="ARBA" id="ARBA00009884"/>
    </source>
</evidence>
<dbReference type="OrthoDB" id="2228at2759"/>
<dbReference type="Gene3D" id="1.25.40.60">
    <property type="match status" value="1"/>
</dbReference>
<dbReference type="InterPro" id="IPR043127">
    <property type="entry name" value="Sec-1-like_dom3a"/>
</dbReference>
<name>A0A9W7ZXL9_9FUNG</name>
<proteinExistence type="inferred from homology"/>